<dbReference type="GO" id="GO:0008831">
    <property type="term" value="F:dTDP-4-dehydrorhamnose reductase activity"/>
    <property type="evidence" value="ECO:0007669"/>
    <property type="project" value="UniProtKB-EC"/>
</dbReference>
<dbReference type="PANTHER" id="PTHR10491:SF4">
    <property type="entry name" value="METHIONINE ADENOSYLTRANSFERASE 2 SUBUNIT BETA"/>
    <property type="match status" value="1"/>
</dbReference>
<dbReference type="NCBIfam" id="TIGR01214">
    <property type="entry name" value="rmlD"/>
    <property type="match status" value="1"/>
</dbReference>
<dbReference type="Gene3D" id="3.90.25.10">
    <property type="entry name" value="UDP-galactose 4-epimerase, domain 1"/>
    <property type="match status" value="1"/>
</dbReference>
<evidence type="ECO:0000256" key="1">
    <source>
        <dbReference type="ARBA" id="ARBA00004781"/>
    </source>
</evidence>
<comment type="function">
    <text evidence="6">Catalyzes the reduction of dTDP-6-deoxy-L-lyxo-4-hexulose to yield dTDP-L-rhamnose.</text>
</comment>
<feature type="domain" description="RmlD-like substrate binding" evidence="7">
    <location>
        <begin position="6"/>
        <end position="292"/>
    </location>
</feature>
<dbReference type="EC" id="1.1.1.133" evidence="3 6"/>
<dbReference type="RefSeq" id="WP_111294105.1">
    <property type="nucleotide sequence ID" value="NZ_QKZV01000003.1"/>
</dbReference>
<comment type="pathway">
    <text evidence="1 6">Carbohydrate biosynthesis; dTDP-L-rhamnose biosynthesis.</text>
</comment>
<proteinExistence type="inferred from homology"/>
<evidence type="ECO:0000256" key="5">
    <source>
        <dbReference type="ARBA" id="ARBA00048200"/>
    </source>
</evidence>
<dbReference type="InterPro" id="IPR029903">
    <property type="entry name" value="RmlD-like-bd"/>
</dbReference>
<dbReference type="UniPathway" id="UPA00124"/>
<evidence type="ECO:0000313" key="9">
    <source>
        <dbReference type="Proteomes" id="UP000249720"/>
    </source>
</evidence>
<protein>
    <recommendedName>
        <fullName evidence="4 6">dTDP-4-dehydrorhamnose reductase</fullName>
        <ecNumber evidence="3 6">1.1.1.133</ecNumber>
    </recommendedName>
</protein>
<dbReference type="CDD" id="cd05254">
    <property type="entry name" value="dTDP_HR_like_SDR_e"/>
    <property type="match status" value="1"/>
</dbReference>
<accession>A0A2W7TJQ0</accession>
<dbReference type="PANTHER" id="PTHR10491">
    <property type="entry name" value="DTDP-4-DEHYDRORHAMNOSE REDUCTASE"/>
    <property type="match status" value="1"/>
</dbReference>
<dbReference type="Pfam" id="PF04321">
    <property type="entry name" value="RmlD_sub_bind"/>
    <property type="match status" value="1"/>
</dbReference>
<dbReference type="GO" id="GO:0019305">
    <property type="term" value="P:dTDP-rhamnose biosynthetic process"/>
    <property type="evidence" value="ECO:0007669"/>
    <property type="project" value="UniProtKB-UniPathway"/>
</dbReference>
<dbReference type="AlphaFoldDB" id="A0A2W7TJQ0"/>
<reference evidence="8 9" key="1">
    <citation type="submission" date="2018-06" db="EMBL/GenBank/DDBJ databases">
        <title>Genomic Encyclopedia of Archaeal and Bacterial Type Strains, Phase II (KMG-II): from individual species to whole genera.</title>
        <authorList>
            <person name="Goeker M."/>
        </authorList>
    </citation>
    <scope>NUCLEOTIDE SEQUENCE [LARGE SCALE GENOMIC DNA]</scope>
    <source>
        <strain evidence="8 9">DSM 23241</strain>
    </source>
</reference>
<sequence length="294" mass="32846">MELPLILVTGKNGQVGTELQQLSEKFAQHFRFVFCDKEALDISNETEVLQLFQQYKPAFCINCAAYTAVDKAETNQQQAYAVNADAVSYLAKACSKYNAVLVSFSTDYVFDGTATQPYLPDSLTNPINYYGYTKYMGEKLALANCAKAIIIRTSWVYSSYGNNFVKTMIRLMKEKNEIGVVSDQYGSPTYAADLALAVMTIITTLSTQSLQSVPYGIYHYANQGIISWYQFALAIQQNMQLQCKVNAITTAQFPTAAKRPAYSGLNTEKITQVFGIRPPEWQNSLQACLQILKK</sequence>
<evidence type="ECO:0000256" key="2">
    <source>
        <dbReference type="ARBA" id="ARBA00010944"/>
    </source>
</evidence>
<comment type="catalytic activity">
    <reaction evidence="5">
        <text>dTDP-beta-L-rhamnose + NADP(+) = dTDP-4-dehydro-beta-L-rhamnose + NADPH + H(+)</text>
        <dbReference type="Rhea" id="RHEA:21796"/>
        <dbReference type="ChEBI" id="CHEBI:15378"/>
        <dbReference type="ChEBI" id="CHEBI:57510"/>
        <dbReference type="ChEBI" id="CHEBI:57783"/>
        <dbReference type="ChEBI" id="CHEBI:58349"/>
        <dbReference type="ChEBI" id="CHEBI:62830"/>
        <dbReference type="EC" id="1.1.1.133"/>
    </reaction>
</comment>
<evidence type="ECO:0000313" key="8">
    <source>
        <dbReference type="EMBL" id="PZX63462.1"/>
    </source>
</evidence>
<dbReference type="EMBL" id="QKZV01000003">
    <property type="protein sequence ID" value="PZX63462.1"/>
    <property type="molecule type" value="Genomic_DNA"/>
</dbReference>
<dbReference type="Proteomes" id="UP000249720">
    <property type="component" value="Unassembled WGS sequence"/>
</dbReference>
<evidence type="ECO:0000256" key="3">
    <source>
        <dbReference type="ARBA" id="ARBA00012929"/>
    </source>
</evidence>
<dbReference type="InterPro" id="IPR036291">
    <property type="entry name" value="NAD(P)-bd_dom_sf"/>
</dbReference>
<dbReference type="Gene3D" id="3.40.50.720">
    <property type="entry name" value="NAD(P)-binding Rossmann-like Domain"/>
    <property type="match status" value="1"/>
</dbReference>
<keyword evidence="6" id="KW-0521">NADP</keyword>
<comment type="similarity">
    <text evidence="2 6">Belongs to the dTDP-4-dehydrorhamnose reductase family.</text>
</comment>
<comment type="caution">
    <text evidence="8">The sequence shown here is derived from an EMBL/GenBank/DDBJ whole genome shotgun (WGS) entry which is preliminary data.</text>
</comment>
<dbReference type="OrthoDB" id="9803892at2"/>
<name>A0A2W7TJQ0_9BACT</name>
<organism evidence="8 9">
    <name type="scientific">Hydrotalea sandarakina</name>
    <dbReference type="NCBI Taxonomy" id="1004304"/>
    <lineage>
        <taxon>Bacteria</taxon>
        <taxon>Pseudomonadati</taxon>
        <taxon>Bacteroidota</taxon>
        <taxon>Chitinophagia</taxon>
        <taxon>Chitinophagales</taxon>
        <taxon>Chitinophagaceae</taxon>
        <taxon>Hydrotalea</taxon>
    </lineage>
</organism>
<evidence type="ECO:0000259" key="7">
    <source>
        <dbReference type="Pfam" id="PF04321"/>
    </source>
</evidence>
<dbReference type="GO" id="GO:0005829">
    <property type="term" value="C:cytosol"/>
    <property type="evidence" value="ECO:0007669"/>
    <property type="project" value="TreeGrafter"/>
</dbReference>
<keyword evidence="6" id="KW-0560">Oxidoreductase</keyword>
<dbReference type="InterPro" id="IPR005913">
    <property type="entry name" value="dTDP_dehydrorham_reduct"/>
</dbReference>
<keyword evidence="9" id="KW-1185">Reference proteome</keyword>
<dbReference type="SUPFAM" id="SSF51735">
    <property type="entry name" value="NAD(P)-binding Rossmann-fold domains"/>
    <property type="match status" value="1"/>
</dbReference>
<evidence type="ECO:0000256" key="4">
    <source>
        <dbReference type="ARBA" id="ARBA00017099"/>
    </source>
</evidence>
<gene>
    <name evidence="8" type="ORF">LX80_01106</name>
</gene>
<evidence type="ECO:0000256" key="6">
    <source>
        <dbReference type="RuleBase" id="RU364082"/>
    </source>
</evidence>